<evidence type="ECO:0000313" key="2">
    <source>
        <dbReference type="Proteomes" id="UP000288972"/>
    </source>
</evidence>
<accession>A0AAE5X5T7</accession>
<dbReference type="KEGG" id="bgz:XH91_30500"/>
<protein>
    <submittedName>
        <fullName evidence="1">Uncharacterized protein</fullName>
    </submittedName>
</protein>
<gene>
    <name evidence="1" type="ORF">XH91_30500</name>
</gene>
<organism evidence="1 2">
    <name type="scientific">Bradyrhizobium guangzhouense</name>
    <dbReference type="NCBI Taxonomy" id="1325095"/>
    <lineage>
        <taxon>Bacteria</taxon>
        <taxon>Pseudomonadati</taxon>
        <taxon>Pseudomonadota</taxon>
        <taxon>Alphaproteobacteria</taxon>
        <taxon>Hyphomicrobiales</taxon>
        <taxon>Nitrobacteraceae</taxon>
        <taxon>Bradyrhizobium</taxon>
    </lineage>
</organism>
<dbReference type="EMBL" id="CP030053">
    <property type="protein sequence ID" value="QAU49264.1"/>
    <property type="molecule type" value="Genomic_DNA"/>
</dbReference>
<dbReference type="AlphaFoldDB" id="A0AAE5X5T7"/>
<evidence type="ECO:0000313" key="1">
    <source>
        <dbReference type="EMBL" id="QAU49264.1"/>
    </source>
</evidence>
<reference evidence="1 2" key="1">
    <citation type="submission" date="2018-06" db="EMBL/GenBank/DDBJ databases">
        <title>Comparative genomics of rhizobia nodulating Arachis hypogaea in China.</title>
        <authorList>
            <person name="Li Y."/>
        </authorList>
    </citation>
    <scope>NUCLEOTIDE SEQUENCE [LARGE SCALE GENOMIC DNA]</scope>
    <source>
        <strain evidence="1 2">CCBAU 51670</strain>
    </source>
</reference>
<proteinExistence type="predicted"/>
<dbReference type="Proteomes" id="UP000288972">
    <property type="component" value="Chromosome"/>
</dbReference>
<name>A0AAE5X5T7_9BRAD</name>
<sequence length="124" mass="13919">MPAFRAQQQAMITSGHVEVLAVDQSTPDFNSAIESTFTFSYTCIAKRYATIGISVSHSRNDVGDRRFGPTQVKTLDFFDSRASWRRDKDDQGVMCREGQLFQDRVVVALDELDRAIERGNVLPG</sequence>
<dbReference type="RefSeq" id="WP_164933667.1">
    <property type="nucleotide sequence ID" value="NZ_RDQZ01000004.1"/>
</dbReference>